<evidence type="ECO:0000256" key="5">
    <source>
        <dbReference type="ARBA" id="ARBA00023136"/>
    </source>
</evidence>
<dbReference type="InterPro" id="IPR037066">
    <property type="entry name" value="Plug_dom_sf"/>
</dbReference>
<dbReference type="InterPro" id="IPR039426">
    <property type="entry name" value="TonB-dep_rcpt-like"/>
</dbReference>
<dbReference type="PROSITE" id="PS52016">
    <property type="entry name" value="TONB_DEPENDENT_REC_3"/>
    <property type="match status" value="1"/>
</dbReference>
<dbReference type="Gene3D" id="2.40.170.20">
    <property type="entry name" value="TonB-dependent receptor, beta-barrel domain"/>
    <property type="match status" value="1"/>
</dbReference>
<comment type="caution">
    <text evidence="9">The sequence shown here is derived from an EMBL/GenBank/DDBJ whole genome shotgun (WGS) entry which is preliminary data.</text>
</comment>
<evidence type="ECO:0000256" key="6">
    <source>
        <dbReference type="ARBA" id="ARBA00023237"/>
    </source>
</evidence>
<dbReference type="Proteomes" id="UP001200642">
    <property type="component" value="Unassembled WGS sequence"/>
</dbReference>
<keyword evidence="2 7" id="KW-0813">Transport</keyword>
<evidence type="ECO:0000313" key="9">
    <source>
        <dbReference type="EMBL" id="MCG2462829.1"/>
    </source>
</evidence>
<keyword evidence="9" id="KW-0675">Receptor</keyword>
<feature type="domain" description="TonB-dependent receptor plug" evidence="8">
    <location>
        <begin position="232"/>
        <end position="299"/>
    </location>
</feature>
<dbReference type="Gene3D" id="2.170.130.10">
    <property type="entry name" value="TonB-dependent receptor, plug domain"/>
    <property type="match status" value="1"/>
</dbReference>
<evidence type="ECO:0000259" key="8">
    <source>
        <dbReference type="Pfam" id="PF07715"/>
    </source>
</evidence>
<dbReference type="Pfam" id="PF13715">
    <property type="entry name" value="CarbopepD_reg_2"/>
    <property type="match status" value="1"/>
</dbReference>
<dbReference type="InterPro" id="IPR008969">
    <property type="entry name" value="CarboxyPept-like_regulatory"/>
</dbReference>
<keyword evidence="6 7" id="KW-0998">Cell outer membrane</keyword>
<dbReference type="EMBL" id="JAIRBC010000048">
    <property type="protein sequence ID" value="MCG2462829.1"/>
    <property type="molecule type" value="Genomic_DNA"/>
</dbReference>
<evidence type="ECO:0000256" key="2">
    <source>
        <dbReference type="ARBA" id="ARBA00022448"/>
    </source>
</evidence>
<name>A0AAE3EYS1_9FLAO</name>
<dbReference type="Gene3D" id="2.60.40.1120">
    <property type="entry name" value="Carboxypeptidase-like, regulatory domain"/>
    <property type="match status" value="1"/>
</dbReference>
<evidence type="ECO:0000256" key="4">
    <source>
        <dbReference type="ARBA" id="ARBA00022692"/>
    </source>
</evidence>
<dbReference type="Pfam" id="PF07715">
    <property type="entry name" value="Plug"/>
    <property type="match status" value="1"/>
</dbReference>
<gene>
    <name evidence="9" type="ORF">K8352_18845</name>
</gene>
<reference evidence="9" key="1">
    <citation type="submission" date="2023-02" db="EMBL/GenBank/DDBJ databases">
        <title>Genome of Flavobacteriaceae gen. nov. sp. strain F89.</title>
        <authorList>
            <person name="Wang Y."/>
        </authorList>
    </citation>
    <scope>NUCLEOTIDE SEQUENCE</scope>
    <source>
        <strain evidence="9">F89</strain>
    </source>
</reference>
<keyword evidence="3 7" id="KW-1134">Transmembrane beta strand</keyword>
<protein>
    <submittedName>
        <fullName evidence="9">TonB-dependent receptor</fullName>
    </submittedName>
</protein>
<evidence type="ECO:0000313" key="10">
    <source>
        <dbReference type="Proteomes" id="UP001200642"/>
    </source>
</evidence>
<keyword evidence="10" id="KW-1185">Reference proteome</keyword>
<dbReference type="SUPFAM" id="SSF56935">
    <property type="entry name" value="Porins"/>
    <property type="match status" value="1"/>
</dbReference>
<comment type="subcellular location">
    <subcellularLocation>
        <location evidence="1 7">Cell outer membrane</location>
        <topology evidence="1 7">Multi-pass membrane protein</topology>
    </subcellularLocation>
</comment>
<dbReference type="InterPro" id="IPR036942">
    <property type="entry name" value="Beta-barrel_TonB_sf"/>
</dbReference>
<dbReference type="RefSeq" id="WP_317903962.1">
    <property type="nucleotide sequence ID" value="NZ_JAIRBC010000048.1"/>
</dbReference>
<evidence type="ECO:0000256" key="7">
    <source>
        <dbReference type="PROSITE-ProRule" id="PRU01360"/>
    </source>
</evidence>
<evidence type="ECO:0000256" key="1">
    <source>
        <dbReference type="ARBA" id="ARBA00004571"/>
    </source>
</evidence>
<dbReference type="InterPro" id="IPR012910">
    <property type="entry name" value="Plug_dom"/>
</dbReference>
<comment type="similarity">
    <text evidence="7">Belongs to the TonB-dependent receptor family.</text>
</comment>
<keyword evidence="5 7" id="KW-0472">Membrane</keyword>
<sequence>MTILFGFMLKNKSAHLLFFFFAPLLYVSLSAQERMDVKQGLTILEQRYSVTFSYVDDDIKGLEMSIPDASLTVEEMVDELNKNPLLSFRIVARDQIALALKKRIALVCGVVVDAITRTPLEGASIYVSANKATITNAKGEFQVMDVNTDAVININYLGYVPQSLSIPKIFGTTKECAVILMDEKEFELNEVVVKDIFTSGLNQKKDGSVEISKDDFGILPGLVSPDVLRTAQVLPGVESVNELVSDINIRGGSDDQNLILWDNIKMYHSGHFFGLISAFNPEITNNVQITKNGTSAAFTDGVSGTINMKSDRWVGKKINGSTGVNLLSADAYIQLPVTDKLTLAIAGRRSITDFYRSPTYKKYFFRSFQGSTLNSASGSGMESDSNFLFYDLSARLTYDFSSKQKLSISLIKVKNDLSYAEFPAGQNEENSRQSSLSQQNLGVGTTIQSYWNSNFKTEFQTYFTNYDLEAMDRDLRNDQSLIQQNRVKEASLKLNTTLKLSDKFLWLNGYDYVETGILNSSDLKNPTYQIIQKKVNRNHGLYSEISFSHGRTYLRAGVRGNYFERFGTFLLEPRLSFNQNLSESISVKVLGEFKNQSTTQFIDRNEDFLGVENRRWVNSDNSTIPIIKSKQVSLGVAYIKNNLFVELNLYYKIVDDLVSESQAFTVQNQYDGSIGNSTTNGAEFLINKRFDKSNLWFSYTYNNQLYNFDSIAPKSFPGNFDVKHSLFAGMSQSITPAWKISFGVLGKSGRPYTAPVENQETYTDGNFTRVNYASPNKENLPAYLRLDLSSSYILTFKNFQSLSLNAGILNLLDKENIIDRYYEVSKEDETKAVQIDKVSLGFTPNLSLRYHF</sequence>
<organism evidence="9 10">
    <name type="scientific">Cerina litoralis</name>
    <dbReference type="NCBI Taxonomy" id="2874477"/>
    <lineage>
        <taxon>Bacteria</taxon>
        <taxon>Pseudomonadati</taxon>
        <taxon>Bacteroidota</taxon>
        <taxon>Flavobacteriia</taxon>
        <taxon>Flavobacteriales</taxon>
        <taxon>Flavobacteriaceae</taxon>
        <taxon>Cerina</taxon>
    </lineage>
</organism>
<dbReference type="AlphaFoldDB" id="A0AAE3EYS1"/>
<dbReference type="SUPFAM" id="SSF49464">
    <property type="entry name" value="Carboxypeptidase regulatory domain-like"/>
    <property type="match status" value="1"/>
</dbReference>
<accession>A0AAE3EYS1</accession>
<proteinExistence type="inferred from homology"/>
<evidence type="ECO:0000256" key="3">
    <source>
        <dbReference type="ARBA" id="ARBA00022452"/>
    </source>
</evidence>
<dbReference type="GO" id="GO:0009279">
    <property type="term" value="C:cell outer membrane"/>
    <property type="evidence" value="ECO:0007669"/>
    <property type="project" value="UniProtKB-SubCell"/>
</dbReference>
<keyword evidence="4 7" id="KW-0812">Transmembrane</keyword>